<name>A0A6H1ZPK1_9ZZZZ</name>
<sequence>MSSLTNIDSFLYKEATNVLSVTYHSGSIWDYHPVNPETYAALIASESLVRSIHSALRAGTVVGIKKLKDS</sequence>
<accession>A0A6H1ZPK1</accession>
<evidence type="ECO:0000259" key="1">
    <source>
        <dbReference type="Pfam" id="PF13619"/>
    </source>
</evidence>
<dbReference type="InterPro" id="IPR025309">
    <property type="entry name" value="KTSC_dom"/>
</dbReference>
<protein>
    <submittedName>
        <fullName evidence="2">Putative RNA binding domain protein</fullName>
    </submittedName>
</protein>
<reference evidence="2" key="1">
    <citation type="submission" date="2020-03" db="EMBL/GenBank/DDBJ databases">
        <title>The deep terrestrial virosphere.</title>
        <authorList>
            <person name="Holmfeldt K."/>
            <person name="Nilsson E."/>
            <person name="Simone D."/>
            <person name="Lopez-Fernandez M."/>
            <person name="Wu X."/>
            <person name="de Brujin I."/>
            <person name="Lundin D."/>
            <person name="Andersson A."/>
            <person name="Bertilsson S."/>
            <person name="Dopson M."/>
        </authorList>
    </citation>
    <scope>NUCLEOTIDE SEQUENCE</scope>
    <source>
        <strain evidence="2">TM448A01234</strain>
    </source>
</reference>
<evidence type="ECO:0000313" key="2">
    <source>
        <dbReference type="EMBL" id="QJA49130.1"/>
    </source>
</evidence>
<dbReference type="Pfam" id="PF13619">
    <property type="entry name" value="KTSC"/>
    <property type="match status" value="1"/>
</dbReference>
<organism evidence="2">
    <name type="scientific">viral metagenome</name>
    <dbReference type="NCBI Taxonomy" id="1070528"/>
    <lineage>
        <taxon>unclassified sequences</taxon>
        <taxon>metagenomes</taxon>
        <taxon>organismal metagenomes</taxon>
    </lineage>
</organism>
<dbReference type="AlphaFoldDB" id="A0A6H1ZPK1"/>
<dbReference type="EMBL" id="MT144119">
    <property type="protein sequence ID" value="QJA49130.1"/>
    <property type="molecule type" value="Genomic_DNA"/>
</dbReference>
<feature type="domain" description="KTSC" evidence="1">
    <location>
        <begin position="5"/>
        <end position="49"/>
    </location>
</feature>
<gene>
    <name evidence="2" type="ORF">TM448A01234_0007</name>
</gene>
<proteinExistence type="predicted"/>